<organism evidence="2 3">
    <name type="scientific">Clostridium neuense</name>
    <dbReference type="NCBI Taxonomy" id="1728934"/>
    <lineage>
        <taxon>Bacteria</taxon>
        <taxon>Bacillati</taxon>
        <taxon>Bacillota</taxon>
        <taxon>Clostridia</taxon>
        <taxon>Eubacteriales</taxon>
        <taxon>Clostridiaceae</taxon>
        <taxon>Clostridium</taxon>
    </lineage>
</organism>
<comment type="caution">
    <text evidence="2">The sequence shown here is derived from an EMBL/GenBank/DDBJ whole genome shotgun (WGS) entry which is preliminary data.</text>
</comment>
<evidence type="ECO:0000313" key="2">
    <source>
        <dbReference type="EMBL" id="MFL0248967.1"/>
    </source>
</evidence>
<dbReference type="Proteomes" id="UP001623592">
    <property type="component" value="Unassembled WGS sequence"/>
</dbReference>
<accession>A0ABW8T9B3</accession>
<reference evidence="2 3" key="1">
    <citation type="submission" date="2024-11" db="EMBL/GenBank/DDBJ databases">
        <authorList>
            <person name="Heng Y.C."/>
            <person name="Lim A.C.H."/>
            <person name="Lee J.K.Y."/>
            <person name="Kittelmann S."/>
        </authorList>
    </citation>
    <scope>NUCLEOTIDE SEQUENCE [LARGE SCALE GENOMIC DNA]</scope>
    <source>
        <strain evidence="2 3">WILCCON 0114</strain>
    </source>
</reference>
<evidence type="ECO:0000313" key="3">
    <source>
        <dbReference type="Proteomes" id="UP001623592"/>
    </source>
</evidence>
<keyword evidence="1" id="KW-1133">Transmembrane helix</keyword>
<keyword evidence="3" id="KW-1185">Reference proteome</keyword>
<dbReference type="RefSeq" id="WP_406785643.1">
    <property type="nucleotide sequence ID" value="NZ_JBJIAA010000001.1"/>
</dbReference>
<keyword evidence="1" id="KW-0812">Transmembrane</keyword>
<name>A0ABW8T9B3_9CLOT</name>
<feature type="transmembrane region" description="Helical" evidence="1">
    <location>
        <begin position="20"/>
        <end position="47"/>
    </location>
</feature>
<evidence type="ECO:0008006" key="4">
    <source>
        <dbReference type="Google" id="ProtNLM"/>
    </source>
</evidence>
<protein>
    <recommendedName>
        <fullName evidence="4">Zn-finger containing protein</fullName>
    </recommendedName>
</protein>
<dbReference type="EMBL" id="JBJIAA010000001">
    <property type="protein sequence ID" value="MFL0248967.1"/>
    <property type="molecule type" value="Genomic_DNA"/>
</dbReference>
<gene>
    <name evidence="2" type="ORF">ACJDT4_00915</name>
</gene>
<proteinExistence type="predicted"/>
<keyword evidence="1" id="KW-0472">Membrane</keyword>
<sequence length="124" mass="14315">MNKLKDYFKGSYGIDKFSKYLYGIGAILLLTKYTAVIGLALIIFSTIRSISKNSYSRQKELQGFERFLNTLKYKMRNLKPSIGHSSQYKVFKCPNCSQKLRVPKHQGKIVITCKKCGTEFKKRT</sequence>
<evidence type="ECO:0000256" key="1">
    <source>
        <dbReference type="SAM" id="Phobius"/>
    </source>
</evidence>